<dbReference type="RefSeq" id="WP_165106894.1">
    <property type="nucleotide sequence ID" value="NZ_JAAKYA010000043.1"/>
</dbReference>
<evidence type="ECO:0000313" key="3">
    <source>
        <dbReference type="Proteomes" id="UP000477311"/>
    </source>
</evidence>
<feature type="region of interest" description="Disordered" evidence="1">
    <location>
        <begin position="848"/>
        <end position="895"/>
    </location>
</feature>
<name>A0A6M1S136_9BACT</name>
<gene>
    <name evidence="2" type="ORF">G4L39_06720</name>
</gene>
<reference evidence="2 3" key="1">
    <citation type="submission" date="2020-02" db="EMBL/GenBank/DDBJ databases">
        <title>Draft genome sequence of Limisphaera ngatamarikiensis NGM72.4T, a thermophilic Verrucomicrobia grouped in subdivision 3.</title>
        <authorList>
            <person name="Carere C.R."/>
            <person name="Steen J."/>
            <person name="Hugenholtz P."/>
            <person name="Stott M.B."/>
        </authorList>
    </citation>
    <scope>NUCLEOTIDE SEQUENCE [LARGE SCALE GENOMIC DNA]</scope>
    <source>
        <strain evidence="2 3">NGM72.4</strain>
    </source>
</reference>
<dbReference type="InterPro" id="IPR007555">
    <property type="entry name" value="DUF499"/>
</dbReference>
<evidence type="ECO:0000313" key="2">
    <source>
        <dbReference type="EMBL" id="NGO39090.1"/>
    </source>
</evidence>
<dbReference type="Pfam" id="PF04465">
    <property type="entry name" value="DUF499"/>
    <property type="match status" value="1"/>
</dbReference>
<sequence length="963" mass="107006">MSTLALRPWTDLVKLHPDVEAGALTEAVFAIDLGAIAAGDSNVPVVYRDPEEFFRATYLTADLAKLLQEVLASLAGTTGYNRVLKLRTPFGGGKSHTLAALLHAARHPDVLDAVPEARSFPRPRDVAVAVFDGEKFDARNGKELPDGRTIRTMWGWIAWQIDPQRAFALVEGHDRDRVAPGGDVIRKMLTEGAGGRPVLILLDEVLKYMERAGAVQVSDSTLQRQAKDFFQNLTVEVAGSRNAALVYSLTWSARESLGNVGLLSEIDKLAARVDQLREPVTGDEILPILQRRLLAEPPRPQVASQVAAAYAKQLTQMRMARAENPSEQQEAEEQGRHWRERLQRSYPFHPALVDLMRERWTAVDAFQRTRGALRFLASCMYSLKKQGTAGPLLGPGDVPLHDPEVRMKMLKELGVQNDYDPVILADIHGPNARAKRIDDRLSRERPELGRVRPATRLATAILLYSFGGLKRNATEGSQTLPPGVTQEELLEACLAPDLDNITATSVLSELRSTCLYLHHDGTRYCFKKDPNVTKLIEDAEQVVAQEETDTPGHGPVHERLKAMLEAQLAGHCEVVVWPERSLDIPDQQPLFLVAYLPLEFAVESREEQERRARDYFSRCGDKPRRYRNGLGLAIPDKKQIEGLRRAVRYLLAIERVEGRKQQLRLTPDQLDQLNERKRTEQAAATAALRDLYAAVWLPRMEGGQIEIERVERSGRPLQATGVHERIMELLIRDRIPRVYESVTPHKIIERVRLGEPVAQDQPPVLGIPTAEVLESFFRDLAPPRITSADVLRKAIVRGVSEGIFGYASGGIPTLGADGKFQIAPDKVTLGRQLREDEIDLESGFLMVPAAVPHPSTPSPRQDGATGAGPQPQILSEPPGGGPPGGQIATTRKTHYRTRFKATRDQLFKIFRPLSELADKSDERMVTVSVEAISSDGFDPVWLRNAVEEPLDEAGVQRSPDFQS</sequence>
<protein>
    <submittedName>
        <fullName evidence="2">DUF499 domain-containing protein</fullName>
    </submittedName>
</protein>
<organism evidence="2 3">
    <name type="scientific">Limisphaera ngatamarikiensis</name>
    <dbReference type="NCBI Taxonomy" id="1324935"/>
    <lineage>
        <taxon>Bacteria</taxon>
        <taxon>Pseudomonadati</taxon>
        <taxon>Verrucomicrobiota</taxon>
        <taxon>Verrucomicrobiia</taxon>
        <taxon>Limisphaerales</taxon>
        <taxon>Limisphaeraceae</taxon>
        <taxon>Limisphaera</taxon>
    </lineage>
</organism>
<evidence type="ECO:0000256" key="1">
    <source>
        <dbReference type="SAM" id="MobiDB-lite"/>
    </source>
</evidence>
<accession>A0A6M1S136</accession>
<keyword evidence="3" id="KW-1185">Reference proteome</keyword>
<comment type="caution">
    <text evidence="2">The sequence shown here is derived from an EMBL/GenBank/DDBJ whole genome shotgun (WGS) entry which is preliminary data.</text>
</comment>
<dbReference type="Proteomes" id="UP000477311">
    <property type="component" value="Unassembled WGS sequence"/>
</dbReference>
<proteinExistence type="predicted"/>
<dbReference type="AlphaFoldDB" id="A0A6M1S136"/>
<dbReference type="EMBL" id="JAAKYA010000043">
    <property type="protein sequence ID" value="NGO39090.1"/>
    <property type="molecule type" value="Genomic_DNA"/>
</dbReference>